<proteinExistence type="predicted"/>
<comment type="caution">
    <text evidence="1">The sequence shown here is derived from an EMBL/GenBank/DDBJ whole genome shotgun (WGS) entry which is preliminary data.</text>
</comment>
<evidence type="ECO:0000313" key="2">
    <source>
        <dbReference type="Proteomes" id="UP000467700"/>
    </source>
</evidence>
<name>A0A8S0VQ39_CYCAE</name>
<dbReference type="AlphaFoldDB" id="A0A8S0VQ39"/>
<sequence>MGTSSSSNKIGIAEESTSEPEATAINLRISRRFSKYPKIPYDTYVKAILCQTSKELLEFGQRVPKSSTFSPSSLNATTAAGEVLHAFQKTQTIFDASHAKDWDE</sequence>
<dbReference type="Proteomes" id="UP000467700">
    <property type="component" value="Unassembled WGS sequence"/>
</dbReference>
<keyword evidence="2" id="KW-1185">Reference proteome</keyword>
<accession>A0A8S0VQ39</accession>
<protein>
    <submittedName>
        <fullName evidence="1">Uncharacterized protein</fullName>
    </submittedName>
</protein>
<gene>
    <name evidence="1" type="ORF">AAE3_LOCUS864</name>
</gene>
<organism evidence="1 2">
    <name type="scientific">Cyclocybe aegerita</name>
    <name type="common">Black poplar mushroom</name>
    <name type="synonym">Agrocybe aegerita</name>
    <dbReference type="NCBI Taxonomy" id="1973307"/>
    <lineage>
        <taxon>Eukaryota</taxon>
        <taxon>Fungi</taxon>
        <taxon>Dikarya</taxon>
        <taxon>Basidiomycota</taxon>
        <taxon>Agaricomycotina</taxon>
        <taxon>Agaricomycetes</taxon>
        <taxon>Agaricomycetidae</taxon>
        <taxon>Agaricales</taxon>
        <taxon>Agaricineae</taxon>
        <taxon>Bolbitiaceae</taxon>
        <taxon>Cyclocybe</taxon>
    </lineage>
</organism>
<reference evidence="1 2" key="1">
    <citation type="submission" date="2020-01" db="EMBL/GenBank/DDBJ databases">
        <authorList>
            <person name="Gupta K D."/>
        </authorList>
    </citation>
    <scope>NUCLEOTIDE SEQUENCE [LARGE SCALE GENOMIC DNA]</scope>
</reference>
<evidence type="ECO:0000313" key="1">
    <source>
        <dbReference type="EMBL" id="CAA7258461.1"/>
    </source>
</evidence>
<dbReference type="EMBL" id="CACVBS010000002">
    <property type="protein sequence ID" value="CAA7258461.1"/>
    <property type="molecule type" value="Genomic_DNA"/>
</dbReference>